<feature type="compositionally biased region" description="Polar residues" evidence="1">
    <location>
        <begin position="207"/>
        <end position="220"/>
    </location>
</feature>
<dbReference type="AlphaFoldDB" id="A0AAW1T0S8"/>
<feature type="compositionally biased region" description="Acidic residues" evidence="1">
    <location>
        <begin position="341"/>
        <end position="357"/>
    </location>
</feature>
<organism evidence="2 3">
    <name type="scientific">Apatococcus fuscideae</name>
    <dbReference type="NCBI Taxonomy" id="2026836"/>
    <lineage>
        <taxon>Eukaryota</taxon>
        <taxon>Viridiplantae</taxon>
        <taxon>Chlorophyta</taxon>
        <taxon>core chlorophytes</taxon>
        <taxon>Trebouxiophyceae</taxon>
        <taxon>Chlorellales</taxon>
        <taxon>Chlorellaceae</taxon>
        <taxon>Apatococcus</taxon>
    </lineage>
</organism>
<feature type="compositionally biased region" description="Basic and acidic residues" evidence="1">
    <location>
        <begin position="259"/>
        <end position="268"/>
    </location>
</feature>
<evidence type="ECO:0000256" key="1">
    <source>
        <dbReference type="SAM" id="MobiDB-lite"/>
    </source>
</evidence>
<dbReference type="EMBL" id="JALJOV010000516">
    <property type="protein sequence ID" value="KAK9863104.1"/>
    <property type="molecule type" value="Genomic_DNA"/>
</dbReference>
<feature type="region of interest" description="Disordered" evidence="1">
    <location>
        <begin position="191"/>
        <end position="232"/>
    </location>
</feature>
<feature type="region of interest" description="Disordered" evidence="1">
    <location>
        <begin position="276"/>
        <end position="402"/>
    </location>
</feature>
<sequence>MSGYLPQKDLVSSAYTKLAGEWTACAFSSQLLRIGVTDPNGRLEGLDPLIRIRLLLSGLYLPQPLDPEVSTALQRLAEQARGQEDEWLRIIGLTVGSFSGTLDTQTLLQDSVVVRNSIADTEASLRQAFPQPAFRPLEDAYLNSDVAESLRGFPALPPQHKHFQLRAGKGGSQTRSLIPTAAATAAAGLSGASSEGLGHAQSGPVLSPTSTQQDSAIQPSAKTGALTGGLTGKPSFTADVANVFRDSRPACRTPALPQGDKKLLGNETKTKQLKVETVVELNRSRLPKKETQPEEEASAASPQQRSLPADEDMLEADAGAPKAEAEPIAATDEPMPAAEPSQDEADEEGDEDGEVSEGDAIHLPATKRMRAEPPPISEGASAASREAASWSIADATADCCHI</sequence>
<gene>
    <name evidence="2" type="ORF">WJX84_002180</name>
</gene>
<reference evidence="2 3" key="1">
    <citation type="journal article" date="2024" name="Nat. Commun.">
        <title>Phylogenomics reveals the evolutionary origins of lichenization in chlorophyte algae.</title>
        <authorList>
            <person name="Puginier C."/>
            <person name="Libourel C."/>
            <person name="Otte J."/>
            <person name="Skaloud P."/>
            <person name="Haon M."/>
            <person name="Grisel S."/>
            <person name="Petersen M."/>
            <person name="Berrin J.G."/>
            <person name="Delaux P.M."/>
            <person name="Dal Grande F."/>
            <person name="Keller J."/>
        </authorList>
    </citation>
    <scope>NUCLEOTIDE SEQUENCE [LARGE SCALE GENOMIC DNA]</scope>
    <source>
        <strain evidence="2 3">SAG 2523</strain>
    </source>
</reference>
<feature type="compositionally biased region" description="Low complexity" evidence="1">
    <location>
        <begin position="191"/>
        <end position="200"/>
    </location>
</feature>
<proteinExistence type="predicted"/>
<dbReference type="Proteomes" id="UP001485043">
    <property type="component" value="Unassembled WGS sequence"/>
</dbReference>
<name>A0AAW1T0S8_9CHLO</name>
<comment type="caution">
    <text evidence="2">The sequence shown here is derived from an EMBL/GenBank/DDBJ whole genome shotgun (WGS) entry which is preliminary data.</text>
</comment>
<evidence type="ECO:0000313" key="3">
    <source>
        <dbReference type="Proteomes" id="UP001485043"/>
    </source>
</evidence>
<evidence type="ECO:0000313" key="2">
    <source>
        <dbReference type="EMBL" id="KAK9863104.1"/>
    </source>
</evidence>
<feature type="region of interest" description="Disordered" evidence="1">
    <location>
        <begin position="249"/>
        <end position="268"/>
    </location>
</feature>
<protein>
    <submittedName>
        <fullName evidence="2">Uncharacterized protein</fullName>
    </submittedName>
</protein>
<accession>A0AAW1T0S8</accession>
<feature type="compositionally biased region" description="Low complexity" evidence="1">
    <location>
        <begin position="377"/>
        <end position="393"/>
    </location>
</feature>
<keyword evidence="3" id="KW-1185">Reference proteome</keyword>